<evidence type="ECO:0000313" key="2">
    <source>
        <dbReference type="Proteomes" id="UP000002010"/>
    </source>
</evidence>
<dbReference type="HOGENOM" id="CLU_3137160_0_0_4"/>
<dbReference type="EMBL" id="CP001154">
    <property type="protein sequence ID" value="ACO75083.1"/>
    <property type="molecule type" value="Genomic_DNA"/>
</dbReference>
<dbReference type="Proteomes" id="UP000002010">
    <property type="component" value="Chromosome"/>
</dbReference>
<protein>
    <submittedName>
        <fullName evidence="1">Uncharacterized protein</fullName>
    </submittedName>
</protein>
<sequence>MICHFPLVNVREWLFADLLPGRGMVLAMRFAVLLYVWAPDGADGQGGAA</sequence>
<organism evidence="1 2">
    <name type="scientific">Laribacter hongkongensis (strain HLHK9)</name>
    <dbReference type="NCBI Taxonomy" id="557598"/>
    <lineage>
        <taxon>Bacteria</taxon>
        <taxon>Pseudomonadati</taxon>
        <taxon>Pseudomonadota</taxon>
        <taxon>Betaproteobacteria</taxon>
        <taxon>Neisseriales</taxon>
        <taxon>Aquaspirillaceae</taxon>
        <taxon>Laribacter</taxon>
    </lineage>
</organism>
<accession>C1D9I1</accession>
<gene>
    <name evidence="1" type="ordered locus">LHK_02099</name>
</gene>
<dbReference type="AlphaFoldDB" id="C1D9I1"/>
<keyword evidence="2" id="KW-1185">Reference proteome</keyword>
<reference evidence="1 2" key="1">
    <citation type="journal article" date="2009" name="PLoS Genet.">
        <title>The complete genome and proteome of Laribacter hongkongensis reveal potential mechanisms for adaptations to different temperatures and habitats.</title>
        <authorList>
            <person name="Woo P.C."/>
            <person name="Lau S.K."/>
            <person name="Tse H."/>
            <person name="Teng J.L."/>
            <person name="Curreem S.O."/>
            <person name="Tsang A.K."/>
            <person name="Fan R.Y."/>
            <person name="Wong G.K."/>
            <person name="Huang Y."/>
            <person name="Loman N.J."/>
            <person name="Snyder L.A."/>
            <person name="Cai J.J."/>
            <person name="Huang J.D."/>
            <person name="Mak W."/>
            <person name="Pallen M.J."/>
            <person name="Lok S."/>
            <person name="Yuen K.Y."/>
        </authorList>
    </citation>
    <scope>NUCLEOTIDE SEQUENCE [LARGE SCALE GENOMIC DNA]</scope>
    <source>
        <strain evidence="1 2">HLHK9</strain>
    </source>
</reference>
<dbReference type="STRING" id="557598.LHK_02099"/>
<evidence type="ECO:0000313" key="1">
    <source>
        <dbReference type="EMBL" id="ACO75083.1"/>
    </source>
</evidence>
<proteinExistence type="predicted"/>
<name>C1D9I1_LARHH</name>
<dbReference type="KEGG" id="lhk:LHK_02099"/>